<evidence type="ECO:0000313" key="3">
    <source>
        <dbReference type="Proteomes" id="UP001430953"/>
    </source>
</evidence>
<dbReference type="InterPro" id="IPR036388">
    <property type="entry name" value="WH-like_DNA-bd_sf"/>
</dbReference>
<dbReference type="GO" id="GO:0008270">
    <property type="term" value="F:zinc ion binding"/>
    <property type="evidence" value="ECO:0007669"/>
    <property type="project" value="UniProtKB-KW"/>
</dbReference>
<sequence length="216" mass="24577">MVYGKEHKIILQTVMNEGALLENRVNELIMKLFDHNNTTKILREINAKLQPLYMTIKCINCEVTGQLYWIFVNTVEDKTTSLQSEFSQAELSLLRSVFSEIVTSNSHCISSTFCLNLCSSLNQKLTKTSAEEFLHEMVIRKWLCSKGQKCNNCNAVTHIHCLENCTRTDGLGCPSCHQPMPELSHNQSDYANCTMDVDIENVLQEVEMTEFSQVKG</sequence>
<dbReference type="Gene3D" id="1.10.10.10">
    <property type="entry name" value="Winged helix-like DNA-binding domain superfamily/Winged helix DNA-binding domain"/>
    <property type="match status" value="1"/>
</dbReference>
<evidence type="ECO:0000313" key="2">
    <source>
        <dbReference type="EMBL" id="KAL0119242.1"/>
    </source>
</evidence>
<dbReference type="GO" id="GO:0061630">
    <property type="term" value="F:ubiquitin protein ligase activity"/>
    <property type="evidence" value="ECO:0007669"/>
    <property type="project" value="UniProtKB-EC"/>
</dbReference>
<dbReference type="EC" id="2.3.2.27" evidence="1"/>
<proteinExistence type="inferred from homology"/>
<comment type="caution">
    <text evidence="2">The sequence shown here is derived from an EMBL/GenBank/DDBJ whole genome shotgun (WGS) entry which is preliminary data.</text>
</comment>
<dbReference type="EMBL" id="JADYXP020000008">
    <property type="protein sequence ID" value="KAL0119242.1"/>
    <property type="molecule type" value="Genomic_DNA"/>
</dbReference>
<dbReference type="GO" id="GO:0000724">
    <property type="term" value="P:double-strand break repair via homologous recombination"/>
    <property type="evidence" value="ECO:0007669"/>
    <property type="project" value="TreeGrafter"/>
</dbReference>
<dbReference type="PANTHER" id="PTHR20973:SF0">
    <property type="entry name" value="NON-STRUCTURAL MAINTENANCE OF CHROMOSOMES ELEMENT 1 HOMOLOG"/>
    <property type="match status" value="1"/>
</dbReference>
<keyword evidence="1" id="KW-0479">Metal-binding</keyword>
<accession>A0AAW2FYJ0</accession>
<protein>
    <recommendedName>
        <fullName evidence="1">Non-structural maintenance of chromosomes element 1 homolog</fullName>
        <ecNumber evidence="1">2.3.2.27</ecNumber>
    </recommendedName>
</protein>
<keyword evidence="3" id="KW-1185">Reference proteome</keyword>
<comment type="subunit">
    <text evidence="1">Component of the Smc5-Smc6 complex.</text>
</comment>
<keyword evidence="1" id="KW-0234">DNA repair</keyword>
<dbReference type="GO" id="GO:0030915">
    <property type="term" value="C:Smc5-Smc6 complex"/>
    <property type="evidence" value="ECO:0007669"/>
    <property type="project" value="UniProtKB-UniRule"/>
</dbReference>
<organism evidence="2 3">
    <name type="scientific">Cardiocondyla obscurior</name>
    <dbReference type="NCBI Taxonomy" id="286306"/>
    <lineage>
        <taxon>Eukaryota</taxon>
        <taxon>Metazoa</taxon>
        <taxon>Ecdysozoa</taxon>
        <taxon>Arthropoda</taxon>
        <taxon>Hexapoda</taxon>
        <taxon>Insecta</taxon>
        <taxon>Pterygota</taxon>
        <taxon>Neoptera</taxon>
        <taxon>Endopterygota</taxon>
        <taxon>Hymenoptera</taxon>
        <taxon>Apocrita</taxon>
        <taxon>Aculeata</taxon>
        <taxon>Formicoidea</taxon>
        <taxon>Formicidae</taxon>
        <taxon>Myrmicinae</taxon>
        <taxon>Cardiocondyla</taxon>
    </lineage>
</organism>
<keyword evidence="1" id="KW-0863">Zinc-finger</keyword>
<dbReference type="Proteomes" id="UP001430953">
    <property type="component" value="Unassembled WGS sequence"/>
</dbReference>
<name>A0AAW2FYJ0_9HYME</name>
<evidence type="ECO:0000256" key="1">
    <source>
        <dbReference type="RuleBase" id="RU368018"/>
    </source>
</evidence>
<dbReference type="InterPro" id="IPR011513">
    <property type="entry name" value="Nse1"/>
</dbReference>
<keyword evidence="1" id="KW-0227">DNA damage</keyword>
<dbReference type="AlphaFoldDB" id="A0AAW2FYJ0"/>
<dbReference type="GO" id="GO:0005634">
    <property type="term" value="C:nucleus"/>
    <property type="evidence" value="ECO:0007669"/>
    <property type="project" value="UniProtKB-SubCell"/>
</dbReference>
<comment type="similarity">
    <text evidence="1">Belongs to the NSE1 family.</text>
</comment>
<dbReference type="Pfam" id="PF07574">
    <property type="entry name" value="SMC_Nse1"/>
    <property type="match status" value="1"/>
</dbReference>
<dbReference type="PANTHER" id="PTHR20973">
    <property type="entry name" value="NON-SMC ELEMENT 1-RELATED"/>
    <property type="match status" value="1"/>
</dbReference>
<keyword evidence="1" id="KW-0539">Nucleus</keyword>
<comment type="catalytic activity">
    <reaction evidence="1">
        <text>S-ubiquitinyl-[E2 ubiquitin-conjugating enzyme]-L-cysteine + [acceptor protein]-L-lysine = [E2 ubiquitin-conjugating enzyme]-L-cysteine + N(6)-ubiquitinyl-[acceptor protein]-L-lysine.</text>
        <dbReference type="EC" id="2.3.2.27"/>
    </reaction>
</comment>
<comment type="subcellular location">
    <subcellularLocation>
        <location evidence="1">Nucleus</location>
    </subcellularLocation>
</comment>
<keyword evidence="1" id="KW-0862">Zinc</keyword>
<keyword evidence="1" id="KW-0833">Ubl conjugation pathway</keyword>
<reference evidence="2 3" key="1">
    <citation type="submission" date="2023-03" db="EMBL/GenBank/DDBJ databases">
        <title>High recombination rates correlate with genetic variation in Cardiocondyla obscurior ants.</title>
        <authorList>
            <person name="Errbii M."/>
        </authorList>
    </citation>
    <scope>NUCLEOTIDE SEQUENCE [LARGE SCALE GENOMIC DNA]</scope>
    <source>
        <strain evidence="2">Alpha-2009</strain>
        <tissue evidence="2">Whole body</tissue>
    </source>
</reference>
<keyword evidence="1" id="KW-0233">DNA recombination</keyword>
<keyword evidence="1" id="KW-0808">Transferase</keyword>
<dbReference type="Gene3D" id="3.90.1150.220">
    <property type="match status" value="1"/>
</dbReference>
<gene>
    <name evidence="2" type="ORF">PUN28_009671</name>
</gene>